<keyword evidence="3" id="KW-1185">Reference proteome</keyword>
<evidence type="ECO:0000313" key="2">
    <source>
        <dbReference type="EMBL" id="RUO56092.1"/>
    </source>
</evidence>
<keyword evidence="1" id="KW-1133">Transmembrane helix</keyword>
<gene>
    <name evidence="2" type="ORF">CWI70_04845</name>
</gene>
<protein>
    <submittedName>
        <fullName evidence="2">Uncharacterized protein</fullName>
    </submittedName>
</protein>
<dbReference type="OrthoDB" id="6238200at2"/>
<dbReference type="Proteomes" id="UP000287649">
    <property type="component" value="Unassembled WGS sequence"/>
</dbReference>
<proteinExistence type="predicted"/>
<dbReference type="RefSeq" id="WP_126771040.1">
    <property type="nucleotide sequence ID" value="NZ_PIPX01000001.1"/>
</dbReference>
<name>A0A432Y588_9GAMM</name>
<keyword evidence="1" id="KW-0812">Transmembrane</keyword>
<dbReference type="AlphaFoldDB" id="A0A432Y588"/>
<evidence type="ECO:0000256" key="1">
    <source>
        <dbReference type="SAM" id="Phobius"/>
    </source>
</evidence>
<keyword evidence="1" id="KW-0472">Membrane</keyword>
<feature type="transmembrane region" description="Helical" evidence="1">
    <location>
        <begin position="7"/>
        <end position="30"/>
    </location>
</feature>
<sequence length="240" mass="26722">MQKRRGLILIELVIALSLLSALLLFSQHWLTQQNRNALAVNDLPVAQQMLKAIEYFWLQERRPPTSLNELISKGYIAAVWQPWPGEWRLQLSANMLRLALPATDLAVAQRTSEQVPGAHVNSTNELTLHVFEPVQLALHKRYLHRTVDVTAPEYNQMEVDLNMNGHALDNAGNVIAERVVTTSALIDQATFNQVQAASASVTDLLASNATLGSHDVVLLANRVQQLHEQWQLCLANGGCQ</sequence>
<organism evidence="2 3">
    <name type="scientific">Pseudidiomarina homiensis</name>
    <dbReference type="NCBI Taxonomy" id="364198"/>
    <lineage>
        <taxon>Bacteria</taxon>
        <taxon>Pseudomonadati</taxon>
        <taxon>Pseudomonadota</taxon>
        <taxon>Gammaproteobacteria</taxon>
        <taxon>Alteromonadales</taxon>
        <taxon>Idiomarinaceae</taxon>
        <taxon>Pseudidiomarina</taxon>
    </lineage>
</organism>
<comment type="caution">
    <text evidence="2">The sequence shown here is derived from an EMBL/GenBank/DDBJ whole genome shotgun (WGS) entry which is preliminary data.</text>
</comment>
<evidence type="ECO:0000313" key="3">
    <source>
        <dbReference type="Proteomes" id="UP000287649"/>
    </source>
</evidence>
<reference evidence="3" key="1">
    <citation type="journal article" date="2018" name="Front. Microbiol.">
        <title>Genome-Based Analysis Reveals the Taxonomy and Diversity of the Family Idiomarinaceae.</title>
        <authorList>
            <person name="Liu Y."/>
            <person name="Lai Q."/>
            <person name="Shao Z."/>
        </authorList>
    </citation>
    <scope>NUCLEOTIDE SEQUENCE [LARGE SCALE GENOMIC DNA]</scope>
    <source>
        <strain evidence="3">PO-M2</strain>
    </source>
</reference>
<accession>A0A432Y588</accession>
<dbReference type="EMBL" id="PIPX01000001">
    <property type="protein sequence ID" value="RUO56092.1"/>
    <property type="molecule type" value="Genomic_DNA"/>
</dbReference>